<evidence type="ECO:0000259" key="3">
    <source>
        <dbReference type="Pfam" id="PF12051"/>
    </source>
</evidence>
<accession>A0A409Y5I7</accession>
<feature type="domain" description="DUF3533" evidence="3">
    <location>
        <begin position="209"/>
        <end position="336"/>
    </location>
</feature>
<dbReference type="Proteomes" id="UP000284706">
    <property type="component" value="Unassembled WGS sequence"/>
</dbReference>
<evidence type="ECO:0000256" key="1">
    <source>
        <dbReference type="SAM" id="MobiDB-lite"/>
    </source>
</evidence>
<evidence type="ECO:0000313" key="5">
    <source>
        <dbReference type="Proteomes" id="UP000284706"/>
    </source>
</evidence>
<feature type="domain" description="DUF3533" evidence="3">
    <location>
        <begin position="345"/>
        <end position="461"/>
    </location>
</feature>
<comment type="caution">
    <text evidence="4">The sequence shown here is derived from an EMBL/GenBank/DDBJ whole genome shotgun (WGS) entry which is preliminary data.</text>
</comment>
<feature type="domain" description="DUF3533" evidence="3">
    <location>
        <begin position="480"/>
        <end position="563"/>
    </location>
</feature>
<feature type="transmembrane region" description="Helical" evidence="2">
    <location>
        <begin position="495"/>
        <end position="515"/>
    </location>
</feature>
<evidence type="ECO:0000313" key="4">
    <source>
        <dbReference type="EMBL" id="PPQ98228.1"/>
    </source>
</evidence>
<dbReference type="PANTHER" id="PTHR34814:SF1">
    <property type="entry name" value="NITROSOGUANIDINE RESISTANCE PROTEIN SNG1"/>
    <property type="match status" value="1"/>
</dbReference>
<evidence type="ECO:0000256" key="2">
    <source>
        <dbReference type="SAM" id="Phobius"/>
    </source>
</evidence>
<reference evidence="4 5" key="1">
    <citation type="journal article" date="2018" name="Evol. Lett.">
        <title>Horizontal gene cluster transfer increased hallucinogenic mushroom diversity.</title>
        <authorList>
            <person name="Reynolds H.T."/>
            <person name="Vijayakumar V."/>
            <person name="Gluck-Thaler E."/>
            <person name="Korotkin H.B."/>
            <person name="Matheny P.B."/>
            <person name="Slot J.C."/>
        </authorList>
    </citation>
    <scope>NUCLEOTIDE SEQUENCE [LARGE SCALE GENOMIC DNA]</scope>
    <source>
        <strain evidence="4 5">SRW20</strain>
    </source>
</reference>
<protein>
    <recommendedName>
        <fullName evidence="3">DUF3533 domain-containing protein</fullName>
    </recommendedName>
</protein>
<dbReference type="Pfam" id="PF12051">
    <property type="entry name" value="DUF3533"/>
    <property type="match status" value="3"/>
</dbReference>
<gene>
    <name evidence="4" type="ORF">CVT26_003398</name>
</gene>
<feature type="compositionally biased region" description="Gly residues" evidence="1">
    <location>
        <begin position="78"/>
        <end position="90"/>
    </location>
</feature>
<feature type="region of interest" description="Disordered" evidence="1">
    <location>
        <begin position="1"/>
        <end position="182"/>
    </location>
</feature>
<dbReference type="STRING" id="231916.A0A409Y5I7"/>
<dbReference type="InterPro" id="IPR053001">
    <property type="entry name" value="MNNG_permease-like"/>
</dbReference>
<dbReference type="InterPro" id="IPR022703">
    <property type="entry name" value="DUF3533"/>
</dbReference>
<keyword evidence="2" id="KW-0472">Membrane</keyword>
<feature type="compositionally biased region" description="Basic and acidic residues" evidence="1">
    <location>
        <begin position="596"/>
        <end position="607"/>
    </location>
</feature>
<feature type="transmembrane region" description="Helical" evidence="2">
    <location>
        <begin position="441"/>
        <end position="462"/>
    </location>
</feature>
<keyword evidence="5" id="KW-1185">Reference proteome</keyword>
<dbReference type="GO" id="GO:0016020">
    <property type="term" value="C:membrane"/>
    <property type="evidence" value="ECO:0007669"/>
    <property type="project" value="TreeGrafter"/>
</dbReference>
<feature type="compositionally biased region" description="Low complexity" evidence="1">
    <location>
        <begin position="14"/>
        <end position="55"/>
    </location>
</feature>
<name>A0A409Y5I7_9AGAR</name>
<dbReference type="InParanoid" id="A0A409Y5I7"/>
<feature type="compositionally biased region" description="Polar residues" evidence="1">
    <location>
        <begin position="132"/>
        <end position="145"/>
    </location>
</feature>
<feature type="compositionally biased region" description="Gly residues" evidence="1">
    <location>
        <begin position="585"/>
        <end position="595"/>
    </location>
</feature>
<feature type="transmembrane region" description="Helical" evidence="2">
    <location>
        <begin position="366"/>
        <end position="390"/>
    </location>
</feature>
<dbReference type="PANTHER" id="PTHR34814">
    <property type="entry name" value="NITROSOGUANIDINE RESISTANCE PROTEIN SNG1"/>
    <property type="match status" value="1"/>
</dbReference>
<feature type="transmembrane region" description="Helical" evidence="2">
    <location>
        <begin position="552"/>
        <end position="573"/>
    </location>
</feature>
<proteinExistence type="predicted"/>
<dbReference type="OrthoDB" id="2140105at2759"/>
<dbReference type="AlphaFoldDB" id="A0A409Y5I7"/>
<sequence length="636" mass="68439">MDGSQHRLPLPDVNSQSRQSHQQRDSSPSPSSSAANFALAPNSSNHTPAHASTHTHTTDPHPSPLTKYSDLPSMSTGTGMGMGTGGGGGMSMSTDYADGLSTTRTISVSTPHTNTMTFSSGRTMSLFHPHGTSISASPTLASQTRSHSHDHSLPPPSLALQESAGHPGQRGGGANGKMGTKSFLDGRDEAVRRARKVYMKIYATGLCAVVVTIFIVFPLYWGSLWQIPAHAMRGWIVNFDGGTIGQRVLSDLSAASGRSIHWQEVPSSNFPNGPNDLINAMKDNQAWVAVSINPSSTARYLNSLQNPDPAYNGSAVVTAYGVEGRNENAFSRAAADLVSLMSVSPQTVTQPVGYTLVNLIPFAQPVASAVVFVGLIYLLILSFFIVAIAYNARQVSGINNILSLRSLVLVRLSSSAIGYFCLSFFYSLLNVAFKLNLSRKYGAAGFVIFWMLNWLGMLSVYVPPSSERDTKLILSWWNRSGLALESLITLLTPKWVPFFMIAWIIVNVSVCVFPIDVLPRFYRYGYAMPFYNISSSVRSITFGTRNTLGQNFGVLFAWVLISCITLPAIQWYVRRQEARAKVSGGAPGGASGSGKGGERGHRGEIGGKEAGSAASTPELKSRSRVPSGDQEKQVGR</sequence>
<feature type="transmembrane region" description="Helical" evidence="2">
    <location>
        <begin position="201"/>
        <end position="221"/>
    </location>
</feature>
<feature type="transmembrane region" description="Helical" evidence="2">
    <location>
        <begin position="402"/>
        <end position="429"/>
    </location>
</feature>
<organism evidence="4 5">
    <name type="scientific">Gymnopilus dilepis</name>
    <dbReference type="NCBI Taxonomy" id="231916"/>
    <lineage>
        <taxon>Eukaryota</taxon>
        <taxon>Fungi</taxon>
        <taxon>Dikarya</taxon>
        <taxon>Basidiomycota</taxon>
        <taxon>Agaricomycotina</taxon>
        <taxon>Agaricomycetes</taxon>
        <taxon>Agaricomycetidae</taxon>
        <taxon>Agaricales</taxon>
        <taxon>Agaricineae</taxon>
        <taxon>Hymenogastraceae</taxon>
        <taxon>Gymnopilus</taxon>
    </lineage>
</organism>
<dbReference type="EMBL" id="NHYE01001137">
    <property type="protein sequence ID" value="PPQ98228.1"/>
    <property type="molecule type" value="Genomic_DNA"/>
</dbReference>
<keyword evidence="2" id="KW-0812">Transmembrane</keyword>
<feature type="compositionally biased region" description="Polar residues" evidence="1">
    <location>
        <begin position="100"/>
        <end position="123"/>
    </location>
</feature>
<keyword evidence="2" id="KW-1133">Transmembrane helix</keyword>
<feature type="region of interest" description="Disordered" evidence="1">
    <location>
        <begin position="582"/>
        <end position="636"/>
    </location>
</feature>